<sequence>MPCWAAGEQHEPCPLRAPRGNYAAFVAVTPTQARTHLQGQLRTGCAARFHCGRPASSPNPIDRFSSRNDRPYRWSIRSLPCSAPRRSVPFQFLPNRRRVRMGADGVRAASARSGAHDVSTPAVSESLSAETGLAADPGQYAEALAALNDAYCLGKGELMRQMGWRAVPAMWRTLADAYPTITAVVDKHNYHRKEVRLTYPELHEEIRAFAAGLQLQSAGSLQQGDRIALFSENSYRWLVADQAIMWNGAASAVRGTAAPVPELAYILEHSEAAALVVDTPDVLDKLLKNEEARRSVERRVRFVVVLWRGDSIRLSSVEALPDTVSIYAYEDVLALGKQALTAAATGSAADNGLPAGFGVTPQADPDDMATLLYTSGTTGRPKAAMLTHRNLLHQVYSCSFSQTRWPWQRIQDALPGEVMVNILPCWHVFERTGEYYAYSRGVTMVYSKLLHFREDLTRHKPHMLVGVPRLFENIHNAVKAQVAKATRARRMLIGFFLFISTLYVLLRRRRDGALYDRRVGLFERLAAAAVLLLLWPMHLLADRIAWRRIRKAAVGGRMRTMVSGGGALAMYLENFFEAIGLLILVGYGLTETSPVVCNRRREHCVRGTAGWPVSGTEFRITDPDTRQALPAGQTGLICVRGEQVFRGYFRDAEATARAIDAERFFDTGDLGFISPHTGDVVITGRYKDIIVLSNGENIEPSPLENALLQSDFVDQVMLVGQDQRALGALIVPNLEKMQDAQLITSTYREQLEKLRSEAVSGPGIADRVVQEEMLHESAELQKFWNVETTLRHEIAASIEMRPGFVPLERIARFRLILAPFTVENGMLTQTLKVKRNVVGERYAELIQSMYRSD</sequence>
<reference evidence="3 4" key="1">
    <citation type="submission" date="2022-07" db="EMBL/GenBank/DDBJ databases">
        <title>Genome-wide signatures of adaptation to extreme environments.</title>
        <authorList>
            <person name="Cho C.H."/>
            <person name="Yoon H.S."/>
        </authorList>
    </citation>
    <scope>NUCLEOTIDE SEQUENCE [LARGE SCALE GENOMIC DNA]</scope>
    <source>
        <strain evidence="3 4">DBV 063 E5</strain>
    </source>
</reference>
<keyword evidence="1" id="KW-0812">Transmembrane</keyword>
<name>A0AAV9IRI8_CYACA</name>
<gene>
    <name evidence="3" type="ORF">CDCA_CDCA02G0678</name>
</gene>
<keyword evidence="1" id="KW-0472">Membrane</keyword>
<proteinExistence type="predicted"/>
<dbReference type="EMBL" id="JANCYW010000002">
    <property type="protein sequence ID" value="KAK4534653.1"/>
    <property type="molecule type" value="Genomic_DNA"/>
</dbReference>
<dbReference type="InterPro" id="IPR042099">
    <property type="entry name" value="ANL_N_sf"/>
</dbReference>
<keyword evidence="4" id="KW-1185">Reference proteome</keyword>
<comment type="caution">
    <text evidence="3">The sequence shown here is derived from an EMBL/GenBank/DDBJ whole genome shotgun (WGS) entry which is preliminary data.</text>
</comment>
<feature type="domain" description="AMP-dependent synthetase/ligase" evidence="2">
    <location>
        <begin position="175"/>
        <end position="649"/>
    </location>
</feature>
<organism evidence="3 4">
    <name type="scientific">Cyanidium caldarium</name>
    <name type="common">Red alga</name>
    <dbReference type="NCBI Taxonomy" id="2771"/>
    <lineage>
        <taxon>Eukaryota</taxon>
        <taxon>Rhodophyta</taxon>
        <taxon>Bangiophyceae</taxon>
        <taxon>Cyanidiales</taxon>
        <taxon>Cyanidiaceae</taxon>
        <taxon>Cyanidium</taxon>
    </lineage>
</organism>
<dbReference type="AlphaFoldDB" id="A0AAV9IRI8"/>
<dbReference type="InterPro" id="IPR052987">
    <property type="entry name" value="Chloroplast_AMP-bd_Enzymes"/>
</dbReference>
<dbReference type="PROSITE" id="PS00455">
    <property type="entry name" value="AMP_BINDING"/>
    <property type="match status" value="1"/>
</dbReference>
<dbReference type="PANTHER" id="PTHR43813:SF1">
    <property type="entry name" value="ACYL-ACTIVATING ENZYME 16, CHLOROPLASTIC-RELATED"/>
    <property type="match status" value="1"/>
</dbReference>
<dbReference type="InterPro" id="IPR000873">
    <property type="entry name" value="AMP-dep_synth/lig_dom"/>
</dbReference>
<dbReference type="Pfam" id="PF00501">
    <property type="entry name" value="AMP-binding"/>
    <property type="match status" value="1"/>
</dbReference>
<evidence type="ECO:0000259" key="2">
    <source>
        <dbReference type="Pfam" id="PF00501"/>
    </source>
</evidence>
<evidence type="ECO:0000256" key="1">
    <source>
        <dbReference type="SAM" id="Phobius"/>
    </source>
</evidence>
<dbReference type="Gene3D" id="3.40.50.12780">
    <property type="entry name" value="N-terminal domain of ligase-like"/>
    <property type="match status" value="2"/>
</dbReference>
<accession>A0AAV9IRI8</accession>
<dbReference type="GO" id="GO:0009507">
    <property type="term" value="C:chloroplast"/>
    <property type="evidence" value="ECO:0007669"/>
    <property type="project" value="TreeGrafter"/>
</dbReference>
<dbReference type="Pfam" id="PF23562">
    <property type="entry name" value="AMP-binding_C_3"/>
    <property type="match status" value="1"/>
</dbReference>
<dbReference type="Proteomes" id="UP001301350">
    <property type="component" value="Unassembled WGS sequence"/>
</dbReference>
<dbReference type="GO" id="GO:0008922">
    <property type="term" value="F:long-chain fatty acid [acyl-carrier-protein] ligase activity"/>
    <property type="evidence" value="ECO:0007669"/>
    <property type="project" value="TreeGrafter"/>
</dbReference>
<keyword evidence="1" id="KW-1133">Transmembrane helix</keyword>
<evidence type="ECO:0000313" key="4">
    <source>
        <dbReference type="Proteomes" id="UP001301350"/>
    </source>
</evidence>
<dbReference type="InterPro" id="IPR020845">
    <property type="entry name" value="AMP-binding_CS"/>
</dbReference>
<evidence type="ECO:0000313" key="3">
    <source>
        <dbReference type="EMBL" id="KAK4534653.1"/>
    </source>
</evidence>
<feature type="transmembrane region" description="Helical" evidence="1">
    <location>
        <begin position="526"/>
        <end position="546"/>
    </location>
</feature>
<dbReference type="PANTHER" id="PTHR43813">
    <property type="entry name" value="ACYL-ACTIVATING ENZYME 16, CHLOROPLASTIC-RELATED"/>
    <property type="match status" value="1"/>
</dbReference>
<dbReference type="SUPFAM" id="SSF56801">
    <property type="entry name" value="Acetyl-CoA synthetase-like"/>
    <property type="match status" value="1"/>
</dbReference>
<feature type="transmembrane region" description="Helical" evidence="1">
    <location>
        <begin position="488"/>
        <end position="506"/>
    </location>
</feature>
<dbReference type="GO" id="GO:0030497">
    <property type="term" value="P:fatty acid elongation"/>
    <property type="evidence" value="ECO:0007669"/>
    <property type="project" value="TreeGrafter"/>
</dbReference>
<protein>
    <recommendedName>
        <fullName evidence="2">AMP-dependent synthetase/ligase domain-containing protein</fullName>
    </recommendedName>
</protein>